<dbReference type="EMBL" id="JAFMPK010000028">
    <property type="protein sequence ID" value="MBO0608890.1"/>
    <property type="molecule type" value="Genomic_DNA"/>
</dbReference>
<keyword evidence="2" id="KW-1185">Reference proteome</keyword>
<dbReference type="PANTHER" id="PTHR10000">
    <property type="entry name" value="PHOSPHOSERINE PHOSPHATASE"/>
    <property type="match status" value="1"/>
</dbReference>
<sequence length="294" mass="31497">MNKTHPTIRQAMSPPSRPVKAAFLDVDGTLVREGEDVVPEPARRAVAATLAKGILVVPCTGRSVVGVLPIAEQLRLVRGSFFIASNGAVTGELTGNRRHPFEILHTRVFDPWAAFTVAMAVAPQVSMAVEQVGVGWRVNRPFPEGRLNGLQHVVAEKVLWSEHVTRAVVHAPGIARYAPQIEGTGCTATPNGPDWLDVTKRGLSKATEADALRLRWGIHPDDTAAIGDGHNDIPLLHQVHHAFAMGHADQRVKDAADYVVGAIDQHGVAEALNCLTLSRRESGALPVRTGAGAR</sequence>
<keyword evidence="1" id="KW-0378">Hydrolase</keyword>
<dbReference type="InterPro" id="IPR006379">
    <property type="entry name" value="HAD-SF_hydro_IIB"/>
</dbReference>
<dbReference type="PANTHER" id="PTHR10000:SF8">
    <property type="entry name" value="HAD SUPERFAMILY HYDROLASE-LIKE, TYPE 3"/>
    <property type="match status" value="1"/>
</dbReference>
<dbReference type="Gene3D" id="3.40.50.1000">
    <property type="entry name" value="HAD superfamily/HAD-like"/>
    <property type="match status" value="2"/>
</dbReference>
<dbReference type="RefSeq" id="WP_207274845.1">
    <property type="nucleotide sequence ID" value="NZ_JAFMPK010000028.1"/>
</dbReference>
<dbReference type="Proteomes" id="UP000664617">
    <property type="component" value="Unassembled WGS sequence"/>
</dbReference>
<accession>A0ABS3I7B9</accession>
<protein>
    <submittedName>
        <fullName evidence="1">HAD-IIB family hydrolase</fullName>
    </submittedName>
</protein>
<dbReference type="SUPFAM" id="SSF56784">
    <property type="entry name" value="HAD-like"/>
    <property type="match status" value="1"/>
</dbReference>
<reference evidence="1 2" key="1">
    <citation type="submission" date="2021-03" db="EMBL/GenBank/DDBJ databases">
        <authorList>
            <person name="Xin L."/>
        </authorList>
    </citation>
    <scope>NUCLEOTIDE SEQUENCE [LARGE SCALE GENOMIC DNA]</scope>
    <source>
        <strain evidence="1 2">XHU 5031</strain>
    </source>
</reference>
<organism evidence="1 2">
    <name type="scientific">Myceligenerans salitolerans</name>
    <dbReference type="NCBI Taxonomy" id="1230528"/>
    <lineage>
        <taxon>Bacteria</taxon>
        <taxon>Bacillati</taxon>
        <taxon>Actinomycetota</taxon>
        <taxon>Actinomycetes</taxon>
        <taxon>Micrococcales</taxon>
        <taxon>Promicromonosporaceae</taxon>
        <taxon>Myceligenerans</taxon>
    </lineage>
</organism>
<dbReference type="NCBIfam" id="TIGR01484">
    <property type="entry name" value="HAD-SF-IIB"/>
    <property type="match status" value="1"/>
</dbReference>
<dbReference type="Pfam" id="PF08282">
    <property type="entry name" value="Hydrolase_3"/>
    <property type="match status" value="2"/>
</dbReference>
<dbReference type="InterPro" id="IPR023214">
    <property type="entry name" value="HAD_sf"/>
</dbReference>
<dbReference type="Gene3D" id="3.30.1240.10">
    <property type="match status" value="1"/>
</dbReference>
<proteinExistence type="predicted"/>
<evidence type="ECO:0000313" key="2">
    <source>
        <dbReference type="Proteomes" id="UP000664617"/>
    </source>
</evidence>
<comment type="caution">
    <text evidence="1">The sequence shown here is derived from an EMBL/GenBank/DDBJ whole genome shotgun (WGS) entry which is preliminary data.</text>
</comment>
<gene>
    <name evidence="1" type="ORF">J0911_07580</name>
</gene>
<name>A0ABS3I7B9_9MICO</name>
<dbReference type="GO" id="GO:0016787">
    <property type="term" value="F:hydrolase activity"/>
    <property type="evidence" value="ECO:0007669"/>
    <property type="project" value="UniProtKB-KW"/>
</dbReference>
<reference evidence="2" key="2">
    <citation type="submission" date="2023-07" db="EMBL/GenBank/DDBJ databases">
        <title>Myceligenerans salitolerans sp. nov., a halotolerant actinomycete isolated from a salt lake in Xinjiang, China.</title>
        <authorList>
            <person name="Guan T."/>
        </authorList>
    </citation>
    <scope>NUCLEOTIDE SEQUENCE [LARGE SCALE GENOMIC DNA]</scope>
    <source>
        <strain evidence="2">XHU 5031</strain>
    </source>
</reference>
<evidence type="ECO:0000313" key="1">
    <source>
        <dbReference type="EMBL" id="MBO0608890.1"/>
    </source>
</evidence>
<dbReference type="InterPro" id="IPR036412">
    <property type="entry name" value="HAD-like_sf"/>
</dbReference>